<dbReference type="AlphaFoldDB" id="A0A645GEB2"/>
<gene>
    <name evidence="1" type="ORF">SDC9_172645</name>
</gene>
<dbReference type="GO" id="GO:0008705">
    <property type="term" value="F:methionine synthase activity"/>
    <property type="evidence" value="ECO:0007669"/>
    <property type="project" value="InterPro"/>
</dbReference>
<name>A0A645GEB2_9ZZZZ</name>
<evidence type="ECO:0000313" key="1">
    <source>
        <dbReference type="EMBL" id="MPN25238.1"/>
    </source>
</evidence>
<dbReference type="SUPFAM" id="SSF56507">
    <property type="entry name" value="Methionine synthase activation domain-like"/>
    <property type="match status" value="1"/>
</dbReference>
<reference evidence="1" key="1">
    <citation type="submission" date="2019-08" db="EMBL/GenBank/DDBJ databases">
        <authorList>
            <person name="Kucharzyk K."/>
            <person name="Murdoch R.W."/>
            <person name="Higgins S."/>
            <person name="Loffler F."/>
        </authorList>
    </citation>
    <scope>NUCLEOTIDE SEQUENCE</scope>
</reference>
<evidence type="ECO:0008006" key="2">
    <source>
        <dbReference type="Google" id="ProtNLM"/>
    </source>
</evidence>
<accession>A0A645GEB2</accession>
<dbReference type="InterPro" id="IPR037010">
    <property type="entry name" value="VitB12-dep_Met_synth_activ_sf"/>
</dbReference>
<dbReference type="EMBL" id="VSSQ01074345">
    <property type="protein sequence ID" value="MPN25238.1"/>
    <property type="molecule type" value="Genomic_DNA"/>
</dbReference>
<organism evidence="1">
    <name type="scientific">bioreactor metagenome</name>
    <dbReference type="NCBI Taxonomy" id="1076179"/>
    <lineage>
        <taxon>unclassified sequences</taxon>
        <taxon>metagenomes</taxon>
        <taxon>ecological metagenomes</taxon>
    </lineage>
</organism>
<sequence length="131" mass="14982">MEMDRLISRHTLSDMTRCVILDACGTTAIEDYCDKIENYLRTQLSKENLYLTSRFSCGYGDLPISLQPLILEKTDAYRRALISCNESFMLIPLKSVSAIMGISDAPTARTKCRKNCKDCSLYETCRFKRND</sequence>
<protein>
    <recommendedName>
        <fullName evidence="2">AdoMet activation domain-containing protein</fullName>
    </recommendedName>
</protein>
<dbReference type="Gene3D" id="3.40.109.40">
    <property type="match status" value="1"/>
</dbReference>
<comment type="caution">
    <text evidence="1">The sequence shown here is derived from an EMBL/GenBank/DDBJ whole genome shotgun (WGS) entry which is preliminary data.</text>
</comment>
<proteinExistence type="predicted"/>